<dbReference type="OrthoDB" id="955741at2"/>
<dbReference type="RefSeq" id="WP_078346981.1">
    <property type="nucleotide sequence ID" value="NZ_MBTF01000003.1"/>
</dbReference>
<dbReference type="AlphaFoldDB" id="A0A1S9PJP3"/>
<dbReference type="Proteomes" id="UP000189739">
    <property type="component" value="Unassembled WGS sequence"/>
</dbReference>
<reference evidence="1 2" key="1">
    <citation type="submission" date="2016-07" db="EMBL/GenBank/DDBJ databases">
        <title>Genomic analysis of zinc-resistant bacterium Mucilaginibacter pedocola TBZ30.</title>
        <authorList>
            <person name="Huang J."/>
            <person name="Tang J."/>
        </authorList>
    </citation>
    <scope>NUCLEOTIDE SEQUENCE [LARGE SCALE GENOMIC DNA]</scope>
    <source>
        <strain evidence="1 2">TBZ30</strain>
    </source>
</reference>
<name>A0A1S9PJP3_9SPHI</name>
<comment type="caution">
    <text evidence="1">The sequence shown here is derived from an EMBL/GenBank/DDBJ whole genome shotgun (WGS) entry which is preliminary data.</text>
</comment>
<keyword evidence="2" id="KW-1185">Reference proteome</keyword>
<protein>
    <submittedName>
        <fullName evidence="1">Uncharacterized protein</fullName>
    </submittedName>
</protein>
<proteinExistence type="predicted"/>
<dbReference type="InterPro" id="IPR046167">
    <property type="entry name" value="DUF6169"/>
</dbReference>
<dbReference type="EMBL" id="MBTF01000003">
    <property type="protein sequence ID" value="OOQ61155.1"/>
    <property type="molecule type" value="Genomic_DNA"/>
</dbReference>
<sequence length="173" mass="20800">MDQFYSFIKEEDEDGSIFYLFVTRYNFVYAVYFKVDEYSDYVENFPLLLQKGFAFGFRKNSLNDSQYKRSEDAQVFTTMYHIIKDFFKANGNETVLLYHCDSADGRQFFRSKLFDKWQRQVEETNFERHAINVSIADKDFYLGFITLTDNPSINQLREEFEAFSYFIIQPKNE</sequence>
<dbReference type="Pfam" id="PF19666">
    <property type="entry name" value="DUF6169"/>
    <property type="match status" value="1"/>
</dbReference>
<evidence type="ECO:0000313" key="2">
    <source>
        <dbReference type="Proteomes" id="UP000189739"/>
    </source>
</evidence>
<accession>A0A1S9PJP3</accession>
<dbReference type="STRING" id="1792845.BC343_22195"/>
<gene>
    <name evidence="1" type="ORF">BC343_22195</name>
</gene>
<organism evidence="1 2">
    <name type="scientific">Mucilaginibacter pedocola</name>
    <dbReference type="NCBI Taxonomy" id="1792845"/>
    <lineage>
        <taxon>Bacteria</taxon>
        <taxon>Pseudomonadati</taxon>
        <taxon>Bacteroidota</taxon>
        <taxon>Sphingobacteriia</taxon>
        <taxon>Sphingobacteriales</taxon>
        <taxon>Sphingobacteriaceae</taxon>
        <taxon>Mucilaginibacter</taxon>
    </lineage>
</organism>
<evidence type="ECO:0000313" key="1">
    <source>
        <dbReference type="EMBL" id="OOQ61155.1"/>
    </source>
</evidence>